<protein>
    <submittedName>
        <fullName evidence="2">DUF456 domain-containing protein</fullName>
    </submittedName>
</protein>
<dbReference type="InterPro" id="IPR007403">
    <property type="entry name" value="DUF456"/>
</dbReference>
<keyword evidence="3" id="KW-1185">Reference proteome</keyword>
<sequence length="169" mass="18171">MDLLLVFVSLLLIFLGIIGSFLPVLPGPPVSWLGLLVLHLTKAIPMDYVFLGITLFVAILIFVLDYIIPSIGTKRFGGSRAGAIGTMIGLFVGILSPIPFGILIGPFVGALIGELVFNQSDSQTAFKAAVGSFLGFIASTFMKFVVTVIFLGLFVYKLFAYGDVLFVWS</sequence>
<dbReference type="Pfam" id="PF04306">
    <property type="entry name" value="DUF456"/>
    <property type="match status" value="1"/>
</dbReference>
<evidence type="ECO:0000256" key="1">
    <source>
        <dbReference type="SAM" id="Phobius"/>
    </source>
</evidence>
<accession>A0ABV9I3D4</accession>
<dbReference type="Proteomes" id="UP001596043">
    <property type="component" value="Unassembled WGS sequence"/>
</dbReference>
<dbReference type="EMBL" id="JBHSFV010000026">
    <property type="protein sequence ID" value="MFC4636645.1"/>
    <property type="molecule type" value="Genomic_DNA"/>
</dbReference>
<name>A0ABV9I3D4_9FLAO</name>
<dbReference type="PANTHER" id="PTHR39165:SF1">
    <property type="entry name" value="DUF456 DOMAIN-CONTAINING PROTEIN"/>
    <property type="match status" value="1"/>
</dbReference>
<feature type="transmembrane region" description="Helical" evidence="1">
    <location>
        <begin position="88"/>
        <end position="113"/>
    </location>
</feature>
<dbReference type="RefSeq" id="WP_379983027.1">
    <property type="nucleotide sequence ID" value="NZ_JBHSFV010000026.1"/>
</dbReference>
<evidence type="ECO:0000313" key="3">
    <source>
        <dbReference type="Proteomes" id="UP001596043"/>
    </source>
</evidence>
<feature type="transmembrane region" description="Helical" evidence="1">
    <location>
        <begin position="133"/>
        <end position="156"/>
    </location>
</feature>
<evidence type="ECO:0000313" key="2">
    <source>
        <dbReference type="EMBL" id="MFC4636645.1"/>
    </source>
</evidence>
<organism evidence="2 3">
    <name type="scientific">Dokdonia ponticola</name>
    <dbReference type="NCBI Taxonomy" id="2041041"/>
    <lineage>
        <taxon>Bacteria</taxon>
        <taxon>Pseudomonadati</taxon>
        <taxon>Bacteroidota</taxon>
        <taxon>Flavobacteriia</taxon>
        <taxon>Flavobacteriales</taxon>
        <taxon>Flavobacteriaceae</taxon>
        <taxon>Dokdonia</taxon>
    </lineage>
</organism>
<keyword evidence="1" id="KW-0472">Membrane</keyword>
<dbReference type="PANTHER" id="PTHR39165">
    <property type="entry name" value="IG HYPOTHETICAL 17883"/>
    <property type="match status" value="1"/>
</dbReference>
<proteinExistence type="predicted"/>
<keyword evidence="1" id="KW-0812">Transmembrane</keyword>
<feature type="transmembrane region" description="Helical" evidence="1">
    <location>
        <begin position="50"/>
        <end position="68"/>
    </location>
</feature>
<keyword evidence="1" id="KW-1133">Transmembrane helix</keyword>
<gene>
    <name evidence="2" type="ORF">ACFO3O_22260</name>
</gene>
<reference evidence="3" key="1">
    <citation type="journal article" date="2019" name="Int. J. Syst. Evol. Microbiol.">
        <title>The Global Catalogue of Microorganisms (GCM) 10K type strain sequencing project: providing services to taxonomists for standard genome sequencing and annotation.</title>
        <authorList>
            <consortium name="The Broad Institute Genomics Platform"/>
            <consortium name="The Broad Institute Genome Sequencing Center for Infectious Disease"/>
            <person name="Wu L."/>
            <person name="Ma J."/>
        </authorList>
    </citation>
    <scope>NUCLEOTIDE SEQUENCE [LARGE SCALE GENOMIC DNA]</scope>
    <source>
        <strain evidence="3">YJ-61-S</strain>
    </source>
</reference>
<comment type="caution">
    <text evidence="2">The sequence shown here is derived from an EMBL/GenBank/DDBJ whole genome shotgun (WGS) entry which is preliminary data.</text>
</comment>